<evidence type="ECO:0000313" key="3">
    <source>
        <dbReference type="Proteomes" id="UP000539111"/>
    </source>
</evidence>
<dbReference type="InterPro" id="IPR052519">
    <property type="entry name" value="Euk-type_GlcNAc_Kinase"/>
</dbReference>
<organism evidence="2 3">
    <name type="scientific">Spelaeicoccus albus</name>
    <dbReference type="NCBI Taxonomy" id="1280376"/>
    <lineage>
        <taxon>Bacteria</taxon>
        <taxon>Bacillati</taxon>
        <taxon>Actinomycetota</taxon>
        <taxon>Actinomycetes</taxon>
        <taxon>Micrococcales</taxon>
        <taxon>Brevibacteriaceae</taxon>
        <taxon>Spelaeicoccus</taxon>
    </lineage>
</organism>
<dbReference type="PANTHER" id="PTHR43190:SF3">
    <property type="entry name" value="N-ACETYL-D-GLUCOSAMINE KINASE"/>
    <property type="match status" value="1"/>
</dbReference>
<dbReference type="Proteomes" id="UP000539111">
    <property type="component" value="Unassembled WGS sequence"/>
</dbReference>
<accession>A0A7Z0CZD6</accession>
<dbReference type="PANTHER" id="PTHR43190">
    <property type="entry name" value="N-ACETYL-D-GLUCOSAMINE KINASE"/>
    <property type="match status" value="1"/>
</dbReference>
<dbReference type="GO" id="GO:0016301">
    <property type="term" value="F:kinase activity"/>
    <property type="evidence" value="ECO:0007669"/>
    <property type="project" value="UniProtKB-KW"/>
</dbReference>
<evidence type="ECO:0000259" key="1">
    <source>
        <dbReference type="Pfam" id="PF01869"/>
    </source>
</evidence>
<protein>
    <submittedName>
        <fullName evidence="2">N-acetylglucosamine kinase-like BadF-type ATPase</fullName>
    </submittedName>
</protein>
<dbReference type="Gene3D" id="3.30.420.40">
    <property type="match status" value="2"/>
</dbReference>
<feature type="domain" description="ATPase BadF/BadG/BcrA/BcrD type" evidence="1">
    <location>
        <begin position="13"/>
        <end position="275"/>
    </location>
</feature>
<sequence>MTESTHAHTGTTIGLDIGGTKTHAVLIESDVIVREAVAGSANTQSVTRSEAEANLREAYAELGSPDVNLVCAGSAGVDTDADQQRLIDLIRPSMRADDAVVVHDTHLILAAAGLDAGIGVVWGTGTAAWGMDAGGREARSGGWGYLLGDEGSGYWVVIQAVRHALRRMDAGDEPDEMTAELLRACGLTDPGELIHLAYSDADRRFWAGKAPLVFRAASGGNAAARSIVEAGIDGVAGMIASVSGNLAMPGPVVLVGGVATHQPEAVDGLRERLGAAADVRVLDVDPVIGTIRLAAAHRNSAL</sequence>
<dbReference type="Pfam" id="PF01869">
    <property type="entry name" value="BcrAD_BadFG"/>
    <property type="match status" value="1"/>
</dbReference>
<gene>
    <name evidence="2" type="ORF">BJY26_000480</name>
</gene>
<dbReference type="SUPFAM" id="SSF53067">
    <property type="entry name" value="Actin-like ATPase domain"/>
    <property type="match status" value="2"/>
</dbReference>
<dbReference type="CDD" id="cd24007">
    <property type="entry name" value="ASKHA_NBD_eukNAGK-like"/>
    <property type="match status" value="1"/>
</dbReference>
<name>A0A7Z0CZD6_9MICO</name>
<evidence type="ECO:0000313" key="2">
    <source>
        <dbReference type="EMBL" id="NYI66174.1"/>
    </source>
</evidence>
<dbReference type="RefSeq" id="WP_179425341.1">
    <property type="nucleotide sequence ID" value="NZ_JACBZP010000001.1"/>
</dbReference>
<keyword evidence="2" id="KW-0418">Kinase</keyword>
<dbReference type="InterPro" id="IPR002731">
    <property type="entry name" value="ATPase_BadF"/>
</dbReference>
<dbReference type="EMBL" id="JACBZP010000001">
    <property type="protein sequence ID" value="NYI66174.1"/>
    <property type="molecule type" value="Genomic_DNA"/>
</dbReference>
<dbReference type="InterPro" id="IPR043129">
    <property type="entry name" value="ATPase_NBD"/>
</dbReference>
<keyword evidence="2" id="KW-0808">Transferase</keyword>
<comment type="caution">
    <text evidence="2">The sequence shown here is derived from an EMBL/GenBank/DDBJ whole genome shotgun (WGS) entry which is preliminary data.</text>
</comment>
<reference evidence="2 3" key="1">
    <citation type="submission" date="2020-07" db="EMBL/GenBank/DDBJ databases">
        <title>Sequencing the genomes of 1000 actinobacteria strains.</title>
        <authorList>
            <person name="Klenk H.-P."/>
        </authorList>
    </citation>
    <scope>NUCLEOTIDE SEQUENCE [LARGE SCALE GENOMIC DNA]</scope>
    <source>
        <strain evidence="2 3">DSM 26341</strain>
    </source>
</reference>
<proteinExistence type="predicted"/>
<dbReference type="AlphaFoldDB" id="A0A7Z0CZD6"/>
<keyword evidence="3" id="KW-1185">Reference proteome</keyword>